<dbReference type="EMBL" id="CM039433">
    <property type="protein sequence ID" value="KAI4328501.1"/>
    <property type="molecule type" value="Genomic_DNA"/>
</dbReference>
<comment type="caution">
    <text evidence="1">The sequence shown here is derived from an EMBL/GenBank/DDBJ whole genome shotgun (WGS) entry which is preliminary data.</text>
</comment>
<reference evidence="1 2" key="1">
    <citation type="journal article" date="2022" name="DNA Res.">
        <title>Chromosomal-level genome assembly of the orchid tree Bauhinia variegata (Leguminosae; Cercidoideae) supports the allotetraploid origin hypothesis of Bauhinia.</title>
        <authorList>
            <person name="Zhong Y."/>
            <person name="Chen Y."/>
            <person name="Zheng D."/>
            <person name="Pang J."/>
            <person name="Liu Y."/>
            <person name="Luo S."/>
            <person name="Meng S."/>
            <person name="Qian L."/>
            <person name="Wei D."/>
            <person name="Dai S."/>
            <person name="Zhou R."/>
        </authorList>
    </citation>
    <scope>NUCLEOTIDE SEQUENCE [LARGE SCALE GENOMIC DNA]</scope>
    <source>
        <strain evidence="1">BV-YZ2020</strain>
    </source>
</reference>
<protein>
    <submittedName>
        <fullName evidence="1">Uncharacterized protein</fullName>
    </submittedName>
</protein>
<sequence length="333" mass="36467">MDSGCVELKFENPIEDAISRIKFAPSSNNLLISSWDSTLRLYDVDSSILRVEAPSEAALLDCCFQDELVAFTAGSDGLIQRYYLHSGIVDTLGSHGDMATCIGYSNETRQLITAGLDKKILLWDIHMDNAPTCLKNLGAEVDSMSISGLNVMVGVGTSMHMYDLRNFDKPVQSKEPHKGTAIRCVSSVPYSKGFAVGSVDGRVAIQISYSSSSDDIGYVFRCHPKSRNGKHHLASVNDIIFNPLVCGSFVTGDDEGHVTIWDAKSRRRLSELTRFPNSVASLSYNHEGQILAVASSYTYREAKETEEPPRIFIHKAEDFDFGSVSVGSSASRS</sequence>
<proteinExistence type="predicted"/>
<accession>A0ACB9MZW1</accession>
<evidence type="ECO:0000313" key="2">
    <source>
        <dbReference type="Proteomes" id="UP000828941"/>
    </source>
</evidence>
<name>A0ACB9MZW1_BAUVA</name>
<gene>
    <name evidence="1" type="ORF">L6164_020852</name>
</gene>
<keyword evidence="2" id="KW-1185">Reference proteome</keyword>
<dbReference type="Proteomes" id="UP000828941">
    <property type="component" value="Chromosome 8"/>
</dbReference>
<evidence type="ECO:0000313" key="1">
    <source>
        <dbReference type="EMBL" id="KAI4328501.1"/>
    </source>
</evidence>
<organism evidence="1 2">
    <name type="scientific">Bauhinia variegata</name>
    <name type="common">Purple orchid tree</name>
    <name type="synonym">Phanera variegata</name>
    <dbReference type="NCBI Taxonomy" id="167791"/>
    <lineage>
        <taxon>Eukaryota</taxon>
        <taxon>Viridiplantae</taxon>
        <taxon>Streptophyta</taxon>
        <taxon>Embryophyta</taxon>
        <taxon>Tracheophyta</taxon>
        <taxon>Spermatophyta</taxon>
        <taxon>Magnoliopsida</taxon>
        <taxon>eudicotyledons</taxon>
        <taxon>Gunneridae</taxon>
        <taxon>Pentapetalae</taxon>
        <taxon>rosids</taxon>
        <taxon>fabids</taxon>
        <taxon>Fabales</taxon>
        <taxon>Fabaceae</taxon>
        <taxon>Cercidoideae</taxon>
        <taxon>Cercideae</taxon>
        <taxon>Bauhiniinae</taxon>
        <taxon>Bauhinia</taxon>
    </lineage>
</organism>